<keyword evidence="1" id="KW-1133">Transmembrane helix</keyword>
<dbReference type="AlphaFoldDB" id="A0A381FQF1"/>
<sequence length="300" mass="34219">MKSSHILWIIGFGSLIALIAIVMPVIFYVINFHENDPSTDPADWGVFGDYLGGILNPIISFLTLIITVIIAVNIRGLEKRNHDESVHNPIKPFFIINSLDFFSADVSRFSFKIGQNFYTYSPPINHATPYEYITKVFFLQVENKGLGLATELQVTFKVDLTQLKQLLEFDNSELKITASDILVRPDGRKFINVNLRHATLKSTFLIFESETIGMGVVDKGEKTELRVPSLLMKAFEIHNYLQEFKSGADFPLLSLIFQYKNINGKLLNSYFEVALLHLQDQTNYSIYRVVNRQLQDNNEG</sequence>
<feature type="transmembrane region" description="Helical" evidence="1">
    <location>
        <begin position="7"/>
        <end position="30"/>
    </location>
</feature>
<evidence type="ECO:0000256" key="1">
    <source>
        <dbReference type="SAM" id="Phobius"/>
    </source>
</evidence>
<accession>A0A381FQF1</accession>
<protein>
    <submittedName>
        <fullName evidence="2">Uncharacterized protein</fullName>
    </submittedName>
</protein>
<reference evidence="2 3" key="1">
    <citation type="submission" date="2018-06" db="EMBL/GenBank/DDBJ databases">
        <authorList>
            <consortium name="Pathogen Informatics"/>
            <person name="Doyle S."/>
        </authorList>
    </citation>
    <scope>NUCLEOTIDE SEQUENCE [LARGE SCALE GENOMIC DNA]</scope>
    <source>
        <strain evidence="2 3">NCTC13532</strain>
    </source>
</reference>
<feature type="transmembrane region" description="Helical" evidence="1">
    <location>
        <begin position="50"/>
        <end position="72"/>
    </location>
</feature>
<evidence type="ECO:0000313" key="3">
    <source>
        <dbReference type="Proteomes" id="UP000254282"/>
    </source>
</evidence>
<keyword evidence="1" id="KW-0472">Membrane</keyword>
<dbReference type="Proteomes" id="UP000254282">
    <property type="component" value="Unassembled WGS sequence"/>
</dbReference>
<organism evidence="2 3">
    <name type="scientific">Chryseobacterium indoltheticum</name>
    <dbReference type="NCBI Taxonomy" id="254"/>
    <lineage>
        <taxon>Bacteria</taxon>
        <taxon>Pseudomonadati</taxon>
        <taxon>Bacteroidota</taxon>
        <taxon>Flavobacteriia</taxon>
        <taxon>Flavobacteriales</taxon>
        <taxon>Weeksellaceae</taxon>
        <taxon>Chryseobacterium group</taxon>
        <taxon>Chryseobacterium</taxon>
    </lineage>
</organism>
<dbReference type="EMBL" id="UFVR01000004">
    <property type="protein sequence ID" value="SUX48780.1"/>
    <property type="molecule type" value="Genomic_DNA"/>
</dbReference>
<gene>
    <name evidence="2" type="ORF">NCTC13532_04391</name>
</gene>
<keyword evidence="1" id="KW-0812">Transmembrane</keyword>
<evidence type="ECO:0000313" key="2">
    <source>
        <dbReference type="EMBL" id="SUX48780.1"/>
    </source>
</evidence>
<proteinExistence type="predicted"/>
<dbReference type="RefSeq" id="WP_079466128.1">
    <property type="nucleotide sequence ID" value="NZ_UFVR01000004.1"/>
</dbReference>
<name>A0A381FQF1_9FLAO</name>